<sequence>MSPDERPVAIEVTRGDPTPEELAALIAVVTEAYSVEAAEAVADETHVRSAWSVSQRSLREPLRREVGWVRG</sequence>
<name>A0ABP5AZK1_9MICO</name>
<organism evidence="1 2">
    <name type="scientific">Microbacterium aoyamense</name>
    <dbReference type="NCBI Taxonomy" id="344166"/>
    <lineage>
        <taxon>Bacteria</taxon>
        <taxon>Bacillati</taxon>
        <taxon>Actinomycetota</taxon>
        <taxon>Actinomycetes</taxon>
        <taxon>Micrococcales</taxon>
        <taxon>Microbacteriaceae</taxon>
        <taxon>Microbacterium</taxon>
    </lineage>
</organism>
<evidence type="ECO:0000313" key="1">
    <source>
        <dbReference type="EMBL" id="GAA1926852.1"/>
    </source>
</evidence>
<dbReference type="RefSeq" id="WP_248150769.1">
    <property type="nucleotide sequence ID" value="NZ_BAAAOF010000003.1"/>
</dbReference>
<gene>
    <name evidence="1" type="ORF">GCM10009775_18780</name>
</gene>
<keyword evidence="2" id="KW-1185">Reference proteome</keyword>
<dbReference type="Proteomes" id="UP001501343">
    <property type="component" value="Unassembled WGS sequence"/>
</dbReference>
<dbReference type="Pfam" id="PF13822">
    <property type="entry name" value="ACC_epsilon"/>
    <property type="match status" value="1"/>
</dbReference>
<evidence type="ECO:0008006" key="3">
    <source>
        <dbReference type="Google" id="ProtNLM"/>
    </source>
</evidence>
<accession>A0ABP5AZK1</accession>
<evidence type="ECO:0000313" key="2">
    <source>
        <dbReference type="Proteomes" id="UP001501343"/>
    </source>
</evidence>
<dbReference type="EMBL" id="BAAAOF010000003">
    <property type="protein sequence ID" value="GAA1926852.1"/>
    <property type="molecule type" value="Genomic_DNA"/>
</dbReference>
<comment type="caution">
    <text evidence="1">The sequence shown here is derived from an EMBL/GenBank/DDBJ whole genome shotgun (WGS) entry which is preliminary data.</text>
</comment>
<reference evidence="2" key="1">
    <citation type="journal article" date="2019" name="Int. J. Syst. Evol. Microbiol.">
        <title>The Global Catalogue of Microorganisms (GCM) 10K type strain sequencing project: providing services to taxonomists for standard genome sequencing and annotation.</title>
        <authorList>
            <consortium name="The Broad Institute Genomics Platform"/>
            <consortium name="The Broad Institute Genome Sequencing Center for Infectious Disease"/>
            <person name="Wu L."/>
            <person name="Ma J."/>
        </authorList>
    </citation>
    <scope>NUCLEOTIDE SEQUENCE [LARGE SCALE GENOMIC DNA]</scope>
    <source>
        <strain evidence="2">JCM 14900</strain>
    </source>
</reference>
<dbReference type="InterPro" id="IPR032716">
    <property type="entry name" value="ACC_epsilon"/>
</dbReference>
<proteinExistence type="predicted"/>
<protein>
    <recommendedName>
        <fullName evidence="3">Acyl-CoA carboxylase epsilon subunit</fullName>
    </recommendedName>
</protein>